<dbReference type="InterPro" id="IPR011761">
    <property type="entry name" value="ATP-grasp"/>
</dbReference>
<keyword evidence="7" id="KW-0067">ATP-binding</keyword>
<evidence type="ECO:0000256" key="3">
    <source>
        <dbReference type="ARBA" id="ARBA00022679"/>
    </source>
</evidence>
<dbReference type="PROSITE" id="PS51682">
    <property type="entry name" value="SAM_OMT_I"/>
    <property type="match status" value="1"/>
</dbReference>
<accession>A0ABR3SX45</accession>
<organism evidence="10 11">
    <name type="scientific">Neofusicoccum ribis</name>
    <dbReference type="NCBI Taxonomy" id="45134"/>
    <lineage>
        <taxon>Eukaryota</taxon>
        <taxon>Fungi</taxon>
        <taxon>Dikarya</taxon>
        <taxon>Ascomycota</taxon>
        <taxon>Pezizomycotina</taxon>
        <taxon>Dothideomycetes</taxon>
        <taxon>Dothideomycetes incertae sedis</taxon>
        <taxon>Botryosphaeriales</taxon>
        <taxon>Botryosphaeriaceae</taxon>
        <taxon>Neofusicoccum</taxon>
    </lineage>
</organism>
<evidence type="ECO:0000256" key="7">
    <source>
        <dbReference type="PROSITE-ProRule" id="PRU00409"/>
    </source>
</evidence>
<comment type="caution">
    <text evidence="10">The sequence shown here is derived from an EMBL/GenBank/DDBJ whole genome shotgun (WGS) entry which is preliminary data.</text>
</comment>
<evidence type="ECO:0000256" key="4">
    <source>
        <dbReference type="ARBA" id="ARBA00022691"/>
    </source>
</evidence>
<dbReference type="Pfam" id="PF13578">
    <property type="entry name" value="Methyltransf_24"/>
    <property type="match status" value="1"/>
</dbReference>
<evidence type="ECO:0000256" key="8">
    <source>
        <dbReference type="SAM" id="MobiDB-lite"/>
    </source>
</evidence>
<dbReference type="InterPro" id="IPR002935">
    <property type="entry name" value="SAM_O-MeTrfase"/>
</dbReference>
<evidence type="ECO:0000256" key="6">
    <source>
        <dbReference type="ARBA" id="ARBA00023453"/>
    </source>
</evidence>
<dbReference type="SUPFAM" id="SSF56059">
    <property type="entry name" value="Glutathione synthetase ATP-binding domain-like"/>
    <property type="match status" value="1"/>
</dbReference>
<dbReference type="SUPFAM" id="SSF53335">
    <property type="entry name" value="S-adenosyl-L-methionine-dependent methyltransferases"/>
    <property type="match status" value="1"/>
</dbReference>
<evidence type="ECO:0000259" key="9">
    <source>
        <dbReference type="PROSITE" id="PS50975"/>
    </source>
</evidence>
<keyword evidence="3" id="KW-0808">Transferase</keyword>
<proteinExistence type="inferred from homology"/>
<feature type="domain" description="ATP-grasp" evidence="9">
    <location>
        <begin position="397"/>
        <end position="605"/>
    </location>
</feature>
<feature type="region of interest" description="Disordered" evidence="8">
    <location>
        <begin position="610"/>
        <end position="631"/>
    </location>
</feature>
<dbReference type="InterPro" id="IPR029063">
    <property type="entry name" value="SAM-dependent_MTases_sf"/>
</dbReference>
<keyword evidence="7" id="KW-0547">Nucleotide-binding</keyword>
<reference evidence="10 11" key="1">
    <citation type="submission" date="2024-02" db="EMBL/GenBank/DDBJ databases">
        <title>De novo assembly and annotation of 12 fungi associated with fruit tree decline syndrome in Ontario, Canada.</title>
        <authorList>
            <person name="Sulman M."/>
            <person name="Ellouze W."/>
            <person name="Ilyukhin E."/>
        </authorList>
    </citation>
    <scope>NUCLEOTIDE SEQUENCE [LARGE SCALE GENOMIC DNA]</scope>
    <source>
        <strain evidence="10 11">M1-105</strain>
    </source>
</reference>
<evidence type="ECO:0000313" key="10">
    <source>
        <dbReference type="EMBL" id="KAL1631905.1"/>
    </source>
</evidence>
<protein>
    <recommendedName>
        <fullName evidence="1">catechol O-methyltransferase</fullName>
        <ecNumber evidence="1">2.1.1.6</ecNumber>
    </recommendedName>
</protein>
<evidence type="ECO:0000256" key="2">
    <source>
        <dbReference type="ARBA" id="ARBA00022603"/>
    </source>
</evidence>
<dbReference type="Gene3D" id="3.40.50.150">
    <property type="entry name" value="Vaccinia Virus protein VP39"/>
    <property type="match status" value="1"/>
</dbReference>
<keyword evidence="11" id="KW-1185">Reference proteome</keyword>
<evidence type="ECO:0000256" key="1">
    <source>
        <dbReference type="ARBA" id="ARBA00012880"/>
    </source>
</evidence>
<dbReference type="PROSITE" id="PS50975">
    <property type="entry name" value="ATP_GRASP"/>
    <property type="match status" value="1"/>
</dbReference>
<keyword evidence="5" id="KW-0128">Catecholamine metabolism</keyword>
<name>A0ABR3SX45_9PEZI</name>
<keyword evidence="4" id="KW-0949">S-adenosyl-L-methionine</keyword>
<dbReference type="Proteomes" id="UP001521116">
    <property type="component" value="Unassembled WGS sequence"/>
</dbReference>
<gene>
    <name evidence="10" type="ORF">SLS56_004110</name>
</gene>
<dbReference type="EMBL" id="JAJVDC020000036">
    <property type="protein sequence ID" value="KAL1631905.1"/>
    <property type="molecule type" value="Genomic_DNA"/>
</dbReference>
<sequence length="734" mass="80836">MAKFDENKAYAEKEEVFFDDGREIKLLHFVYGQPDIDQIRGSPARVLAAIDEFARQSYLMNVGEDKGRIVTDLVAEVKPKVMVELGGYVGYSCILFGDAVRKAGGKRYFSLERNPEFAAVIASLVDLAGLSDVVKVIVGSSDASIKRLHAAGDLTHIDLMFLDHYKPAYTTDLKLCEELKLITPGSVLAADNVITPGNPPYLEYVRSSVEEKRKVASTSGTVGENGVDSRFAERTSKQYLKREGEAKLDTNRKGNPSLIYESKLVKSFEPTGEATILITGVSMTKALALTRLLRAHSPHHRIIGADFHPLASGRASRSLTSFHVLTPPAADDTSPYIASLLSLIAAERVALWISCSAVASAVDDGVAASIVAARTPCRAVQFGAAATRELHAKDAFAARTRRLGLRVPETRTVRSGEEVVAELRRCAGLSDRHGGTKGPARKFIVKSVAMDDRSRGDLTLLPKPTERETRAHVAALDVGPERPWIVQEFVRGREYCTHALVVDGRVRAFVACPSAELLMHYCALPAGSPLARAMLAFTERQAAEGGEGFTGHLSFDFLVKEEDVGKKEPESIALFPIECNPRAHTADVLFNGTVNLADEYLSVLQVSDSSVHRNNTNGSGTNGAGTNGEKRKDIVVPKQQAKYYWIGHDLVQLFLLPILSLLSGQASIGDTWMSVRDFVEHILFWKDGTFELWDPLPWWWLYHVYWPMQFVNSIRTGRKWSRINVSTTKMFDSD</sequence>
<evidence type="ECO:0000256" key="5">
    <source>
        <dbReference type="ARBA" id="ARBA00022939"/>
    </source>
</evidence>
<dbReference type="PANTHER" id="PTHR43836:SF2">
    <property type="entry name" value="CATECHOL O-METHYLTRANSFERASE 1-RELATED"/>
    <property type="match status" value="1"/>
</dbReference>
<keyword evidence="2" id="KW-0489">Methyltransferase</keyword>
<dbReference type="EC" id="2.1.1.6" evidence="1"/>
<dbReference type="Gene3D" id="3.40.50.20">
    <property type="match status" value="1"/>
</dbReference>
<dbReference type="PANTHER" id="PTHR43836">
    <property type="entry name" value="CATECHOL O-METHYLTRANSFERASE 1-RELATED"/>
    <property type="match status" value="1"/>
</dbReference>
<comment type="similarity">
    <text evidence="6">Belongs to the class I-like SAM-binding methyltransferase superfamily. Cation-dependent O-methyltransferase family.</text>
</comment>
<evidence type="ECO:0000313" key="11">
    <source>
        <dbReference type="Proteomes" id="UP001521116"/>
    </source>
</evidence>